<comment type="similarity">
    <text evidence="1">Belongs to the bacterial ribosomal protein bL9 family.</text>
</comment>
<feature type="region of interest" description="Disordered" evidence="4">
    <location>
        <begin position="218"/>
        <end position="239"/>
    </location>
</feature>
<dbReference type="PANTHER" id="PTHR46230">
    <property type="match status" value="1"/>
</dbReference>
<dbReference type="Pfam" id="PF01281">
    <property type="entry name" value="Ribosomal_L9_N"/>
    <property type="match status" value="1"/>
</dbReference>
<feature type="domain" description="Ribosomal protein L9" evidence="5">
    <location>
        <begin position="113"/>
        <end position="149"/>
    </location>
</feature>
<dbReference type="PANTHER" id="PTHR46230:SF7">
    <property type="entry name" value="BOLA-LIKE PROTEIN 1"/>
    <property type="match status" value="1"/>
</dbReference>
<dbReference type="InterPro" id="IPR009027">
    <property type="entry name" value="Ribosomal_bL9/RNase_H1_N"/>
</dbReference>
<dbReference type="GO" id="GO:0005759">
    <property type="term" value="C:mitochondrial matrix"/>
    <property type="evidence" value="ECO:0007669"/>
    <property type="project" value="TreeGrafter"/>
</dbReference>
<evidence type="ECO:0000256" key="2">
    <source>
        <dbReference type="ARBA" id="ARBA00022980"/>
    </source>
</evidence>
<dbReference type="Pfam" id="PF01722">
    <property type="entry name" value="BolA"/>
    <property type="match status" value="1"/>
</dbReference>
<dbReference type="Gene3D" id="3.40.5.10">
    <property type="entry name" value="Ribosomal protein L9, N-terminal domain"/>
    <property type="match status" value="1"/>
</dbReference>
<evidence type="ECO:0000256" key="3">
    <source>
        <dbReference type="ARBA" id="ARBA00023274"/>
    </source>
</evidence>
<keyword evidence="3" id="KW-0687">Ribonucleoprotein</keyword>
<evidence type="ECO:0000313" key="7">
    <source>
        <dbReference type="Proteomes" id="UP000011976"/>
    </source>
</evidence>
<dbReference type="EMBL" id="DF196788">
    <property type="protein sequence ID" value="GAC76449.1"/>
    <property type="molecule type" value="Genomic_DNA"/>
</dbReference>
<feature type="compositionally biased region" description="Low complexity" evidence="4">
    <location>
        <begin position="226"/>
        <end position="236"/>
    </location>
</feature>
<dbReference type="SUPFAM" id="SSF55658">
    <property type="entry name" value="L9 N-domain-like"/>
    <property type="match status" value="1"/>
</dbReference>
<sequence>MWRWKATVDAELSLSSRKSEDRALAAKKKTLAWRGPPGPIGSVRRLCEKSKGPAERVECFHRAARHHPYHSNTAASDPCSAAHGISIQYEMRSSAVLDLAHTALTLSQRRLVRVKLRKEVPGLGSAGSIVLVQPGRMRNVLLPTHTATYEPLPTPFQLSLNKVSAAAVEAQLETTQAELHRQQTRDALSKELGAIQLLSLRRKLEAVPTVVLSRPTTTKYKPTPVSAAEGSSSADADLPRPSLTIQGSIAGSDIVAFLRENGAFDLETDFSQHAKPVPLNRLTAAQINTACEFQLVNAANSPEADAIDKLGRIKKTGRYTLVAHILASNIRVRIPVVVRPNAASYVASSASAAVASPSITSMASQSRLYATSATRAAPTNMESAMRTKLETEFGPQVEVNIRNDSSKHAHHAAMAAQGGGNGETHFYVHVVSDKFAGMPQIKRHRAVNALLAAEFERGLHALSLRTKTWAEENRTPTQGQQQAENNIGDGSECPQAGSEGSGSLWTAPESSLHPTSPLATGDILSAFYTPPPKRANVSAARATRSQQAKFFRRVTKHDALEPNARQNQLNLLGGVLAGAAATYMVLFADFGQAGATNCFTDLRLLVWGPQGPPKLF</sequence>
<keyword evidence="2" id="KW-0689">Ribosomal protein</keyword>
<dbReference type="GO" id="GO:0005840">
    <property type="term" value="C:ribosome"/>
    <property type="evidence" value="ECO:0007669"/>
    <property type="project" value="UniProtKB-KW"/>
</dbReference>
<evidence type="ECO:0000259" key="5">
    <source>
        <dbReference type="Pfam" id="PF01281"/>
    </source>
</evidence>
<accession>M9LZH6</accession>
<name>M9LZH6_PSEA3</name>
<dbReference type="Gene3D" id="3.30.300.90">
    <property type="entry name" value="BolA-like"/>
    <property type="match status" value="1"/>
</dbReference>
<dbReference type="GO" id="GO:1990904">
    <property type="term" value="C:ribonucleoprotein complex"/>
    <property type="evidence" value="ECO:0007669"/>
    <property type="project" value="UniProtKB-KW"/>
</dbReference>
<reference evidence="7" key="1">
    <citation type="journal article" date="2013" name="Genome Announc.">
        <title>Genome sequence of the basidiomycetous yeast Pseudozyma antarctica T-34, a producer of the glycolipid biosurfactants mannosylerythritol lipids.</title>
        <authorList>
            <person name="Morita T."/>
            <person name="Koike H."/>
            <person name="Koyama Y."/>
            <person name="Hagiwara H."/>
            <person name="Ito E."/>
            <person name="Fukuoka T."/>
            <person name="Imura T."/>
            <person name="Machida M."/>
            <person name="Kitamoto D."/>
        </authorList>
    </citation>
    <scope>NUCLEOTIDE SEQUENCE [LARGE SCALE GENOMIC DNA]</scope>
    <source>
        <strain evidence="7">T-34</strain>
    </source>
</reference>
<dbReference type="SUPFAM" id="SSF82657">
    <property type="entry name" value="BolA-like"/>
    <property type="match status" value="1"/>
</dbReference>
<dbReference type="GO" id="GO:0044572">
    <property type="term" value="P:[4Fe-4S] cluster assembly"/>
    <property type="evidence" value="ECO:0007669"/>
    <property type="project" value="TreeGrafter"/>
</dbReference>
<dbReference type="InterPro" id="IPR002634">
    <property type="entry name" value="BolA"/>
</dbReference>
<evidence type="ECO:0000256" key="1">
    <source>
        <dbReference type="ARBA" id="ARBA00010605"/>
    </source>
</evidence>
<proteinExistence type="inferred from homology"/>
<protein>
    <submittedName>
        <fullName evidence="6">Stress-induced protein UVI31</fullName>
    </submittedName>
</protein>
<dbReference type="OrthoDB" id="411584at2759"/>
<feature type="compositionally biased region" description="Polar residues" evidence="4">
    <location>
        <begin position="475"/>
        <end position="485"/>
    </location>
</feature>
<organism evidence="6 7">
    <name type="scientific">Pseudozyma antarctica (strain T-34)</name>
    <name type="common">Yeast</name>
    <name type="synonym">Candida antarctica</name>
    <dbReference type="NCBI Taxonomy" id="1151754"/>
    <lineage>
        <taxon>Eukaryota</taxon>
        <taxon>Fungi</taxon>
        <taxon>Dikarya</taxon>
        <taxon>Basidiomycota</taxon>
        <taxon>Ustilaginomycotina</taxon>
        <taxon>Ustilaginomycetes</taxon>
        <taxon>Ustilaginales</taxon>
        <taxon>Ustilaginaceae</taxon>
        <taxon>Moesziomyces</taxon>
    </lineage>
</organism>
<dbReference type="AlphaFoldDB" id="M9LZH6"/>
<feature type="compositionally biased region" description="Polar residues" evidence="4">
    <location>
        <begin position="501"/>
        <end position="514"/>
    </location>
</feature>
<dbReference type="STRING" id="1151754.M9LZH6"/>
<dbReference type="InterPro" id="IPR036065">
    <property type="entry name" value="BolA-like_sf"/>
</dbReference>
<evidence type="ECO:0000256" key="4">
    <source>
        <dbReference type="SAM" id="MobiDB-lite"/>
    </source>
</evidence>
<dbReference type="Proteomes" id="UP000011976">
    <property type="component" value="Unassembled WGS sequence"/>
</dbReference>
<dbReference type="InterPro" id="IPR020070">
    <property type="entry name" value="Ribosomal_bL9_N"/>
</dbReference>
<dbReference type="InterPro" id="IPR036935">
    <property type="entry name" value="Ribosomal_bL9_N_sf"/>
</dbReference>
<gene>
    <name evidence="6" type="ORF">PANT_22c00032</name>
</gene>
<evidence type="ECO:0000313" key="6">
    <source>
        <dbReference type="EMBL" id="GAC76449.1"/>
    </source>
</evidence>
<feature type="region of interest" description="Disordered" evidence="4">
    <location>
        <begin position="469"/>
        <end position="514"/>
    </location>
</feature>